<dbReference type="EMBL" id="KB908877">
    <property type="protein sequence ID" value="EOA81104.1"/>
    <property type="molecule type" value="Genomic_DNA"/>
</dbReference>
<organism evidence="1 2">
    <name type="scientific">Exserohilum turcicum (strain 28A)</name>
    <name type="common">Northern leaf blight fungus</name>
    <name type="synonym">Setosphaeria turcica</name>
    <dbReference type="NCBI Taxonomy" id="671987"/>
    <lineage>
        <taxon>Eukaryota</taxon>
        <taxon>Fungi</taxon>
        <taxon>Dikarya</taxon>
        <taxon>Ascomycota</taxon>
        <taxon>Pezizomycotina</taxon>
        <taxon>Dothideomycetes</taxon>
        <taxon>Pleosporomycetidae</taxon>
        <taxon>Pleosporales</taxon>
        <taxon>Pleosporineae</taxon>
        <taxon>Pleosporaceae</taxon>
        <taxon>Exserohilum</taxon>
    </lineage>
</organism>
<dbReference type="AlphaFoldDB" id="R0JUC8"/>
<evidence type="ECO:0000313" key="2">
    <source>
        <dbReference type="Proteomes" id="UP000016935"/>
    </source>
</evidence>
<protein>
    <submittedName>
        <fullName evidence="1">Uncharacterized protein</fullName>
    </submittedName>
</protein>
<reference evidence="1 2" key="1">
    <citation type="journal article" date="2012" name="PLoS Pathog.">
        <title>Diverse lifestyles and strategies of plant pathogenesis encoded in the genomes of eighteen Dothideomycetes fungi.</title>
        <authorList>
            <person name="Ohm R.A."/>
            <person name="Feau N."/>
            <person name="Henrissat B."/>
            <person name="Schoch C.L."/>
            <person name="Horwitz B.A."/>
            <person name="Barry K.W."/>
            <person name="Condon B.J."/>
            <person name="Copeland A.C."/>
            <person name="Dhillon B."/>
            <person name="Glaser F."/>
            <person name="Hesse C.N."/>
            <person name="Kosti I."/>
            <person name="LaButti K."/>
            <person name="Lindquist E.A."/>
            <person name="Lucas S."/>
            <person name="Salamov A.A."/>
            <person name="Bradshaw R.E."/>
            <person name="Ciuffetti L."/>
            <person name="Hamelin R.C."/>
            <person name="Kema G.H.J."/>
            <person name="Lawrence C."/>
            <person name="Scott J.A."/>
            <person name="Spatafora J.W."/>
            <person name="Turgeon B.G."/>
            <person name="de Wit P.J.G.M."/>
            <person name="Zhong S."/>
            <person name="Goodwin S.B."/>
            <person name="Grigoriev I.V."/>
        </authorList>
    </citation>
    <scope>NUCLEOTIDE SEQUENCE [LARGE SCALE GENOMIC DNA]</scope>
    <source>
        <strain evidence="2">28A</strain>
    </source>
</reference>
<evidence type="ECO:0000313" key="1">
    <source>
        <dbReference type="EMBL" id="EOA81104.1"/>
    </source>
</evidence>
<keyword evidence="2" id="KW-1185">Reference proteome</keyword>
<dbReference type="GeneID" id="19405365"/>
<reference evidence="1 2" key="2">
    <citation type="journal article" date="2013" name="PLoS Genet.">
        <title>Comparative genome structure, secondary metabolite, and effector coding capacity across Cochliobolus pathogens.</title>
        <authorList>
            <person name="Condon B.J."/>
            <person name="Leng Y."/>
            <person name="Wu D."/>
            <person name="Bushley K.E."/>
            <person name="Ohm R.A."/>
            <person name="Otillar R."/>
            <person name="Martin J."/>
            <person name="Schackwitz W."/>
            <person name="Grimwood J."/>
            <person name="MohdZainudin N."/>
            <person name="Xue C."/>
            <person name="Wang R."/>
            <person name="Manning V.A."/>
            <person name="Dhillon B."/>
            <person name="Tu Z.J."/>
            <person name="Steffenson B.J."/>
            <person name="Salamov A."/>
            <person name="Sun H."/>
            <person name="Lowry S."/>
            <person name="LaButti K."/>
            <person name="Han J."/>
            <person name="Copeland A."/>
            <person name="Lindquist E."/>
            <person name="Barry K."/>
            <person name="Schmutz J."/>
            <person name="Baker S.E."/>
            <person name="Ciuffetti L.M."/>
            <person name="Grigoriev I.V."/>
            <person name="Zhong S."/>
            <person name="Turgeon B.G."/>
        </authorList>
    </citation>
    <scope>NUCLEOTIDE SEQUENCE [LARGE SCALE GENOMIC DNA]</scope>
    <source>
        <strain evidence="2">28A</strain>
    </source>
</reference>
<dbReference type="OrthoDB" id="3690291at2759"/>
<proteinExistence type="predicted"/>
<name>R0JUC8_EXST2</name>
<accession>R0JUC8</accession>
<dbReference type="Proteomes" id="UP000016935">
    <property type="component" value="Unassembled WGS sequence"/>
</dbReference>
<feature type="non-terminal residue" evidence="1">
    <location>
        <position position="313"/>
    </location>
</feature>
<dbReference type="Pfam" id="PF12013">
    <property type="entry name" value="OrsD"/>
    <property type="match status" value="1"/>
</dbReference>
<dbReference type="RefSeq" id="XP_008031324.1">
    <property type="nucleotide sequence ID" value="XM_008033133.1"/>
</dbReference>
<dbReference type="STRING" id="671987.R0JUC8"/>
<sequence length="313" mass="36354">MDEFRDIFVYLPTHRIAICKRHKQGIVKSQLRTHLNTKHQELAPHTRRSIVQATSQEPWLRNWANNADQVMFPRPDAAPLPHLPVYTDGLKCCKCGYVNRSEKRIQEHGLKQHNWIHPRQKTPGRPSSTRSKWATVVCQKFQNTSTLGRLFEVQGVAPAEPDDGDHEETEFRRALTVSATQIDQVVENKSASNIIEEDSSRWGYQTWLNRAGWARHLKGLDRAWLLDKAQLPSYRERALRDVCWAAEMVIWKAQQVSHSSVVGMPAMMHINRREHGASGNEKPFNASQTEPTMKKYRMVWLQIIAYIWRTYEL</sequence>
<dbReference type="HOGENOM" id="CLU_887253_0_0_1"/>
<dbReference type="InterPro" id="IPR022698">
    <property type="entry name" value="OrsD"/>
</dbReference>
<gene>
    <name evidence="1" type="ORF">SETTUDRAFT_71967</name>
</gene>